<organism evidence="9 10">
    <name type="scientific">Didymodactylos carnosus</name>
    <dbReference type="NCBI Taxonomy" id="1234261"/>
    <lineage>
        <taxon>Eukaryota</taxon>
        <taxon>Metazoa</taxon>
        <taxon>Spiralia</taxon>
        <taxon>Gnathifera</taxon>
        <taxon>Rotifera</taxon>
        <taxon>Eurotatoria</taxon>
        <taxon>Bdelloidea</taxon>
        <taxon>Philodinida</taxon>
        <taxon>Philodinidae</taxon>
        <taxon>Didymodactylos</taxon>
    </lineage>
</organism>
<feature type="domain" description="ABC-2 type transporter transmembrane" evidence="7">
    <location>
        <begin position="2"/>
        <end position="154"/>
    </location>
</feature>
<evidence type="ECO:0000256" key="2">
    <source>
        <dbReference type="ARBA" id="ARBA00022475"/>
    </source>
</evidence>
<evidence type="ECO:0000313" key="9">
    <source>
        <dbReference type="EMBL" id="CAF4338206.1"/>
    </source>
</evidence>
<dbReference type="Pfam" id="PF12698">
    <property type="entry name" value="ABC2_membrane_3"/>
    <property type="match status" value="1"/>
</dbReference>
<evidence type="ECO:0000256" key="4">
    <source>
        <dbReference type="ARBA" id="ARBA00022989"/>
    </source>
</evidence>
<dbReference type="PANTHER" id="PTHR30294">
    <property type="entry name" value="MEMBRANE COMPONENT OF ABC TRANSPORTER YHHJ-RELATED"/>
    <property type="match status" value="1"/>
</dbReference>
<dbReference type="Proteomes" id="UP000682733">
    <property type="component" value="Unassembled WGS sequence"/>
</dbReference>
<keyword evidence="5 6" id="KW-0472">Membrane</keyword>
<comment type="caution">
    <text evidence="9">The sequence shown here is derived from an EMBL/GenBank/DDBJ whole genome shotgun (WGS) entry which is preliminary data.</text>
</comment>
<dbReference type="InterPro" id="IPR051449">
    <property type="entry name" value="ABC-2_transporter_component"/>
</dbReference>
<reference evidence="9" key="1">
    <citation type="submission" date="2021-02" db="EMBL/GenBank/DDBJ databases">
        <authorList>
            <person name="Nowell W R."/>
        </authorList>
    </citation>
    <scope>NUCLEOTIDE SEQUENCE</scope>
</reference>
<dbReference type="Proteomes" id="UP000677228">
    <property type="component" value="Unassembled WGS sequence"/>
</dbReference>
<evidence type="ECO:0000256" key="5">
    <source>
        <dbReference type="ARBA" id="ARBA00023136"/>
    </source>
</evidence>
<dbReference type="PANTHER" id="PTHR30294:SF38">
    <property type="entry name" value="TRANSPORT PERMEASE PROTEIN"/>
    <property type="match status" value="1"/>
</dbReference>
<proteinExistence type="predicted"/>
<dbReference type="AlphaFoldDB" id="A0A8S2UKQ2"/>
<evidence type="ECO:0000256" key="6">
    <source>
        <dbReference type="SAM" id="Phobius"/>
    </source>
</evidence>
<dbReference type="GO" id="GO:0140359">
    <property type="term" value="F:ABC-type transporter activity"/>
    <property type="evidence" value="ECO:0007669"/>
    <property type="project" value="InterPro"/>
</dbReference>
<dbReference type="EMBL" id="CAJOBA010062470">
    <property type="protein sequence ID" value="CAF4338206.1"/>
    <property type="molecule type" value="Genomic_DNA"/>
</dbReference>
<feature type="transmembrane region" description="Helical" evidence="6">
    <location>
        <begin position="113"/>
        <end position="137"/>
    </location>
</feature>
<name>A0A8S2UKQ2_9BILA</name>
<sequence>HSYKNISEATLYARRGDYDGIMSIRANFSQAIIDKLTQFKSDPATLDQGAIHLSLDMTNQQVTYVMQSSILNAAQLFIKEFLIENKIDPRIADPPVIIEKPIYGDTSPHFLNFAAPGMMISIIFFLAIGLTSLIFVVEKKEGLLERSWVAGMTLVSLDKFF</sequence>
<evidence type="ECO:0000313" key="10">
    <source>
        <dbReference type="Proteomes" id="UP000682733"/>
    </source>
</evidence>
<keyword evidence="2" id="KW-1003">Cell membrane</keyword>
<keyword evidence="4 6" id="KW-1133">Transmembrane helix</keyword>
<dbReference type="GO" id="GO:0005886">
    <property type="term" value="C:plasma membrane"/>
    <property type="evidence" value="ECO:0007669"/>
    <property type="project" value="UniProtKB-SubCell"/>
</dbReference>
<dbReference type="EMBL" id="CAJNOK010040037">
    <property type="protein sequence ID" value="CAF1548597.1"/>
    <property type="molecule type" value="Genomic_DNA"/>
</dbReference>
<gene>
    <name evidence="8" type="ORF">OVA965_LOCUS39162</name>
    <name evidence="9" type="ORF">TMI583_LOCUS40432</name>
</gene>
<evidence type="ECO:0000256" key="1">
    <source>
        <dbReference type="ARBA" id="ARBA00004651"/>
    </source>
</evidence>
<evidence type="ECO:0000259" key="7">
    <source>
        <dbReference type="Pfam" id="PF12698"/>
    </source>
</evidence>
<evidence type="ECO:0000256" key="3">
    <source>
        <dbReference type="ARBA" id="ARBA00022692"/>
    </source>
</evidence>
<dbReference type="InterPro" id="IPR013525">
    <property type="entry name" value="ABC2_TM"/>
</dbReference>
<evidence type="ECO:0000313" key="8">
    <source>
        <dbReference type="EMBL" id="CAF1548597.1"/>
    </source>
</evidence>
<comment type="subcellular location">
    <subcellularLocation>
        <location evidence="1">Cell membrane</location>
        <topology evidence="1">Multi-pass membrane protein</topology>
    </subcellularLocation>
</comment>
<feature type="non-terminal residue" evidence="9">
    <location>
        <position position="1"/>
    </location>
</feature>
<protein>
    <recommendedName>
        <fullName evidence="7">ABC-2 type transporter transmembrane domain-containing protein</fullName>
    </recommendedName>
</protein>
<keyword evidence="3 6" id="KW-0812">Transmembrane</keyword>
<accession>A0A8S2UKQ2</accession>